<dbReference type="Proteomes" id="UP001550739">
    <property type="component" value="Unassembled WGS sequence"/>
</dbReference>
<dbReference type="EMBL" id="JBEZVE010000055">
    <property type="protein sequence ID" value="MEU3787828.1"/>
    <property type="molecule type" value="Genomic_DNA"/>
</dbReference>
<dbReference type="RefSeq" id="WP_361710549.1">
    <property type="nucleotide sequence ID" value="NZ_JBEZVE010000055.1"/>
</dbReference>
<gene>
    <name evidence="2" type="ORF">AB0E89_46245</name>
</gene>
<protein>
    <submittedName>
        <fullName evidence="2">Uncharacterized protein</fullName>
    </submittedName>
</protein>
<name>A0ABV2ZZ34_9ACTN</name>
<evidence type="ECO:0000313" key="3">
    <source>
        <dbReference type="Proteomes" id="UP001550739"/>
    </source>
</evidence>
<comment type="caution">
    <text evidence="2">The sequence shown here is derived from an EMBL/GenBank/DDBJ whole genome shotgun (WGS) entry which is preliminary data.</text>
</comment>
<organism evidence="2 3">
    <name type="scientific">Streptomyces sp. 900129855</name>
    <dbReference type="NCBI Taxonomy" id="3155129"/>
    <lineage>
        <taxon>Bacteria</taxon>
        <taxon>Bacillati</taxon>
        <taxon>Actinomycetota</taxon>
        <taxon>Actinomycetes</taxon>
        <taxon>Kitasatosporales</taxon>
        <taxon>Streptomycetaceae</taxon>
        <taxon>Streptomyces</taxon>
    </lineage>
</organism>
<evidence type="ECO:0000313" key="2">
    <source>
        <dbReference type="EMBL" id="MEU3787828.1"/>
    </source>
</evidence>
<feature type="region of interest" description="Disordered" evidence="1">
    <location>
        <begin position="92"/>
        <end position="116"/>
    </location>
</feature>
<reference evidence="2 3" key="1">
    <citation type="submission" date="2024-06" db="EMBL/GenBank/DDBJ databases">
        <title>The Natural Products Discovery Center: Release of the First 8490 Sequenced Strains for Exploring Actinobacteria Biosynthetic Diversity.</title>
        <authorList>
            <person name="Kalkreuter E."/>
            <person name="Kautsar S.A."/>
            <person name="Yang D."/>
            <person name="Bader C.D."/>
            <person name="Teijaro C.N."/>
            <person name="Fluegel L."/>
            <person name="Davis C.M."/>
            <person name="Simpson J.R."/>
            <person name="Lauterbach L."/>
            <person name="Steele A.D."/>
            <person name="Gui C."/>
            <person name="Meng S."/>
            <person name="Li G."/>
            <person name="Viehrig K."/>
            <person name="Ye F."/>
            <person name="Su P."/>
            <person name="Kiefer A.F."/>
            <person name="Nichols A."/>
            <person name="Cepeda A.J."/>
            <person name="Yan W."/>
            <person name="Fan B."/>
            <person name="Jiang Y."/>
            <person name="Adhikari A."/>
            <person name="Zheng C.-J."/>
            <person name="Schuster L."/>
            <person name="Cowan T.M."/>
            <person name="Smanski M.J."/>
            <person name="Chevrette M.G."/>
            <person name="De Carvalho L.P.S."/>
            <person name="Shen B."/>
        </authorList>
    </citation>
    <scope>NUCLEOTIDE SEQUENCE [LARGE SCALE GENOMIC DNA]</scope>
    <source>
        <strain evidence="2 3">NPDC033843</strain>
    </source>
</reference>
<feature type="compositionally biased region" description="Basic and acidic residues" evidence="1">
    <location>
        <begin position="99"/>
        <end position="116"/>
    </location>
</feature>
<accession>A0ABV2ZZ34</accession>
<keyword evidence="3" id="KW-1185">Reference proteome</keyword>
<evidence type="ECO:0000256" key="1">
    <source>
        <dbReference type="SAM" id="MobiDB-lite"/>
    </source>
</evidence>
<sequence length="116" mass="12223">MARTAAGLPAPRVTLVRSLTVENVDSIGFVVRRWTQCSAGHRALQELPLLVGAGGFRADSALAKARADVGGLLYADGIHDSLLRSAVRTLTTPAPVETPRLKPPADPDNLRHPAPA</sequence>
<proteinExistence type="predicted"/>